<dbReference type="FunFam" id="3.40.50.300:FF:000224">
    <property type="entry name" value="Energy-coupling factor transporter ATP-binding protein EcfA"/>
    <property type="match status" value="1"/>
</dbReference>
<name>A0A0R2KZZ1_9LACO</name>
<dbReference type="EC" id="7.-.-.-" evidence="8"/>
<dbReference type="NCBIfam" id="TIGR04521">
    <property type="entry name" value="ECF_ATPase_2"/>
    <property type="match status" value="1"/>
</dbReference>
<feature type="domain" description="ABC transporter" evidence="9">
    <location>
        <begin position="5"/>
        <end position="246"/>
    </location>
</feature>
<dbReference type="Gene3D" id="3.40.50.300">
    <property type="entry name" value="P-loop containing nucleotide triphosphate hydrolases"/>
    <property type="match status" value="1"/>
</dbReference>
<evidence type="ECO:0000313" key="10">
    <source>
        <dbReference type="EMBL" id="KRN94816.1"/>
    </source>
</evidence>
<evidence type="ECO:0000256" key="7">
    <source>
        <dbReference type="ARBA" id="ARBA00023136"/>
    </source>
</evidence>
<evidence type="ECO:0000256" key="3">
    <source>
        <dbReference type="ARBA" id="ARBA00022475"/>
    </source>
</evidence>
<organism evidence="10 11">
    <name type="scientific">Pediococcus stilesii</name>
    <dbReference type="NCBI Taxonomy" id="331679"/>
    <lineage>
        <taxon>Bacteria</taxon>
        <taxon>Bacillati</taxon>
        <taxon>Bacillota</taxon>
        <taxon>Bacilli</taxon>
        <taxon>Lactobacillales</taxon>
        <taxon>Lactobacillaceae</taxon>
        <taxon>Pediococcus</taxon>
    </lineage>
</organism>
<keyword evidence="11" id="KW-1185">Reference proteome</keyword>
<evidence type="ECO:0000256" key="8">
    <source>
        <dbReference type="RuleBase" id="RU365104"/>
    </source>
</evidence>
<dbReference type="InterPro" id="IPR015856">
    <property type="entry name" value="ABC_transpr_CbiO/EcfA_su"/>
</dbReference>
<dbReference type="PATRIC" id="fig|331679.3.peg.1103"/>
<dbReference type="InterPro" id="IPR003439">
    <property type="entry name" value="ABC_transporter-like_ATP-bd"/>
</dbReference>
<dbReference type="GO" id="GO:0016887">
    <property type="term" value="F:ATP hydrolysis activity"/>
    <property type="evidence" value="ECO:0007669"/>
    <property type="project" value="InterPro"/>
</dbReference>
<keyword evidence="5 8" id="KW-0067">ATP-binding</keyword>
<evidence type="ECO:0000313" key="11">
    <source>
        <dbReference type="Proteomes" id="UP000051859"/>
    </source>
</evidence>
<evidence type="ECO:0000256" key="6">
    <source>
        <dbReference type="ARBA" id="ARBA00022967"/>
    </source>
</evidence>
<accession>A0A0R2KZZ1</accession>
<dbReference type="Pfam" id="PF00005">
    <property type="entry name" value="ABC_tran"/>
    <property type="match status" value="1"/>
</dbReference>
<dbReference type="AlphaFoldDB" id="A0A0R2KZZ1"/>
<dbReference type="InterPro" id="IPR030946">
    <property type="entry name" value="EcfA2"/>
</dbReference>
<dbReference type="NCBIfam" id="NF010155">
    <property type="entry name" value="PRK13634.1"/>
    <property type="match status" value="1"/>
</dbReference>
<dbReference type="PANTHER" id="PTHR43553:SF27">
    <property type="entry name" value="ENERGY-COUPLING FACTOR TRANSPORTER ATP-BINDING PROTEIN ECFA2"/>
    <property type="match status" value="1"/>
</dbReference>
<dbReference type="CDD" id="cd03225">
    <property type="entry name" value="ABC_cobalt_CbiO_domain1"/>
    <property type="match status" value="1"/>
</dbReference>
<dbReference type="InterPro" id="IPR003593">
    <property type="entry name" value="AAA+_ATPase"/>
</dbReference>
<dbReference type="STRING" id="331679.IV81_GL001093"/>
<comment type="subunit">
    <text evidence="8">Forms a stable energy-coupling factor (ECF) transporter complex composed of 2 membrane-embedded substrate-binding proteins (S component), 2 ATP-binding proteins (A component) and 2 transmembrane proteins (T component).</text>
</comment>
<dbReference type="InterPro" id="IPR050095">
    <property type="entry name" value="ECF_ABC_transporter_ATP-bd"/>
</dbReference>
<dbReference type="PROSITE" id="PS50893">
    <property type="entry name" value="ABC_TRANSPORTER_2"/>
    <property type="match status" value="1"/>
</dbReference>
<protein>
    <recommendedName>
        <fullName evidence="8">Energy-coupling factor transporter ATP-binding protein EcfA2</fullName>
        <ecNumber evidence="8">7.-.-.-</ecNumber>
    </recommendedName>
</protein>
<keyword evidence="7 8" id="KW-0472">Membrane</keyword>
<dbReference type="SMART" id="SM00382">
    <property type="entry name" value="AAA"/>
    <property type="match status" value="1"/>
</dbReference>
<evidence type="ECO:0000256" key="1">
    <source>
        <dbReference type="ARBA" id="ARBA00004202"/>
    </source>
</evidence>
<keyword evidence="4 8" id="KW-0547">Nucleotide-binding</keyword>
<dbReference type="PANTHER" id="PTHR43553">
    <property type="entry name" value="HEAVY METAL TRANSPORTER"/>
    <property type="match status" value="1"/>
</dbReference>
<evidence type="ECO:0000256" key="2">
    <source>
        <dbReference type="ARBA" id="ARBA00022448"/>
    </source>
</evidence>
<comment type="caution">
    <text evidence="10">The sequence shown here is derived from an EMBL/GenBank/DDBJ whole genome shotgun (WGS) entry which is preliminary data.</text>
</comment>
<dbReference type="Proteomes" id="UP000051859">
    <property type="component" value="Unassembled WGS sequence"/>
</dbReference>
<dbReference type="GO" id="GO:0043190">
    <property type="term" value="C:ATP-binding cassette (ABC) transporter complex"/>
    <property type="evidence" value="ECO:0007669"/>
    <property type="project" value="TreeGrafter"/>
</dbReference>
<evidence type="ECO:0000256" key="4">
    <source>
        <dbReference type="ARBA" id="ARBA00022741"/>
    </source>
</evidence>
<dbReference type="PROSITE" id="PS00211">
    <property type="entry name" value="ABC_TRANSPORTER_1"/>
    <property type="match status" value="1"/>
</dbReference>
<reference evidence="10 11" key="1">
    <citation type="journal article" date="2015" name="Genome Announc.">
        <title>Expanding the biotechnology potential of lactobacilli through comparative genomics of 213 strains and associated genera.</title>
        <authorList>
            <person name="Sun Z."/>
            <person name="Harris H.M."/>
            <person name="McCann A."/>
            <person name="Guo C."/>
            <person name="Argimon S."/>
            <person name="Zhang W."/>
            <person name="Yang X."/>
            <person name="Jeffery I.B."/>
            <person name="Cooney J.C."/>
            <person name="Kagawa T.F."/>
            <person name="Liu W."/>
            <person name="Song Y."/>
            <person name="Salvetti E."/>
            <person name="Wrobel A."/>
            <person name="Rasinkangas P."/>
            <person name="Parkhill J."/>
            <person name="Rea M.C."/>
            <person name="O'Sullivan O."/>
            <person name="Ritari J."/>
            <person name="Douillard F.P."/>
            <person name="Paul Ross R."/>
            <person name="Yang R."/>
            <person name="Briner A.E."/>
            <person name="Felis G.E."/>
            <person name="de Vos W.M."/>
            <person name="Barrangou R."/>
            <person name="Klaenhammer T.R."/>
            <person name="Caufield P.W."/>
            <person name="Cui Y."/>
            <person name="Zhang H."/>
            <person name="O'Toole P.W."/>
        </authorList>
    </citation>
    <scope>NUCLEOTIDE SEQUENCE [LARGE SCALE GENOMIC DNA]</scope>
    <source>
        <strain evidence="10 11">DSM 18001</strain>
    </source>
</reference>
<keyword evidence="6" id="KW-1278">Translocase</keyword>
<keyword evidence="3 8" id="KW-1003">Cell membrane</keyword>
<gene>
    <name evidence="10" type="ORF">IV81_GL001093</name>
</gene>
<dbReference type="GO" id="GO:0005524">
    <property type="term" value="F:ATP binding"/>
    <property type="evidence" value="ECO:0007669"/>
    <property type="project" value="UniProtKB-UniRule"/>
</dbReference>
<dbReference type="SUPFAM" id="SSF52540">
    <property type="entry name" value="P-loop containing nucleoside triphosphate hydrolases"/>
    <property type="match status" value="1"/>
</dbReference>
<dbReference type="InterPro" id="IPR027417">
    <property type="entry name" value="P-loop_NTPase"/>
</dbReference>
<evidence type="ECO:0000259" key="9">
    <source>
        <dbReference type="PROSITE" id="PS50893"/>
    </source>
</evidence>
<comment type="subcellular location">
    <subcellularLocation>
        <location evidence="1 8">Cell membrane</location>
        <topology evidence="1 8">Peripheral membrane protein</topology>
    </subcellularLocation>
</comment>
<sequence length="289" mass="32023">MAITFKSVDFIYQAHTPFENLSLKDINLTIPDGSYTAIIGHTGSGKSTLIQHVNGLLKPTTGEVVVDDQTITGTTKNKELVHLRQHVGIVFQFPESQLFAESVIEDVKFGPINFGVTNEEAQKRAESALQKVKMPQEFWDKSPFELSGGQMRRVAIAGILATNPKILILDEPTAGLDPQGRREMMELFAELHQKEKLTILLVTHQMDDVANFADNVIVMDRGSVAKIGTPTEVFSDTEWLINHQLGLPSAANFAQKLISHGVQFKKIPLDMGELVDQIINLEGKGNRHE</sequence>
<comment type="function">
    <text evidence="8">ATP-binding (A) component of a common energy-coupling factor (ECF) ABC-transporter complex.</text>
</comment>
<proteinExistence type="inferred from homology"/>
<dbReference type="EMBL" id="JQBX01000003">
    <property type="protein sequence ID" value="KRN94816.1"/>
    <property type="molecule type" value="Genomic_DNA"/>
</dbReference>
<keyword evidence="2 8" id="KW-0813">Transport</keyword>
<evidence type="ECO:0000256" key="5">
    <source>
        <dbReference type="ARBA" id="ARBA00022840"/>
    </source>
</evidence>
<dbReference type="GO" id="GO:0042626">
    <property type="term" value="F:ATPase-coupled transmembrane transporter activity"/>
    <property type="evidence" value="ECO:0007669"/>
    <property type="project" value="TreeGrafter"/>
</dbReference>
<dbReference type="RefSeq" id="WP_057801778.1">
    <property type="nucleotide sequence ID" value="NZ_JQBX01000003.1"/>
</dbReference>
<dbReference type="InterPro" id="IPR017871">
    <property type="entry name" value="ABC_transporter-like_CS"/>
</dbReference>
<comment type="similarity">
    <text evidence="8">Belongs to the ABC transporter superfamily. Energy-coupling factor EcfA family.</text>
</comment>